<dbReference type="AlphaFoldDB" id="A0AAV5UUZ7"/>
<keyword evidence="2" id="KW-1185">Reference proteome</keyword>
<protein>
    <submittedName>
        <fullName evidence="1">Uncharacterized protein</fullName>
    </submittedName>
</protein>
<gene>
    <name evidence="1" type="ORF">PFISCL1PPCAC_1340</name>
</gene>
<evidence type="ECO:0000313" key="2">
    <source>
        <dbReference type="Proteomes" id="UP001432322"/>
    </source>
</evidence>
<name>A0AAV5UUZ7_9BILA</name>
<accession>A0AAV5UUZ7</accession>
<organism evidence="1 2">
    <name type="scientific">Pristionchus fissidentatus</name>
    <dbReference type="NCBI Taxonomy" id="1538716"/>
    <lineage>
        <taxon>Eukaryota</taxon>
        <taxon>Metazoa</taxon>
        <taxon>Ecdysozoa</taxon>
        <taxon>Nematoda</taxon>
        <taxon>Chromadorea</taxon>
        <taxon>Rhabditida</taxon>
        <taxon>Rhabditina</taxon>
        <taxon>Diplogasteromorpha</taxon>
        <taxon>Diplogasteroidea</taxon>
        <taxon>Neodiplogasteridae</taxon>
        <taxon>Pristionchus</taxon>
    </lineage>
</organism>
<feature type="non-terminal residue" evidence="1">
    <location>
        <position position="1"/>
    </location>
</feature>
<proteinExistence type="predicted"/>
<sequence length="100" mass="11555">ITVTDITVRDITMEVTMEMDIMEITDMLMDTTRSTTKGRMESTVTTIREDTVAIRRERSTVTDMKMDTRTVIITMDTMMRDTMEENITVTVITMMDTTII</sequence>
<evidence type="ECO:0000313" key="1">
    <source>
        <dbReference type="EMBL" id="GMT10043.1"/>
    </source>
</evidence>
<comment type="caution">
    <text evidence="1">The sequence shown here is derived from an EMBL/GenBank/DDBJ whole genome shotgun (WGS) entry which is preliminary data.</text>
</comment>
<reference evidence="1" key="1">
    <citation type="submission" date="2023-10" db="EMBL/GenBank/DDBJ databases">
        <title>Genome assembly of Pristionchus species.</title>
        <authorList>
            <person name="Yoshida K."/>
            <person name="Sommer R.J."/>
        </authorList>
    </citation>
    <scope>NUCLEOTIDE SEQUENCE</scope>
    <source>
        <strain evidence="1">RS5133</strain>
    </source>
</reference>
<dbReference type="Proteomes" id="UP001432322">
    <property type="component" value="Unassembled WGS sequence"/>
</dbReference>
<dbReference type="EMBL" id="BTSY01000001">
    <property type="protein sequence ID" value="GMT10043.1"/>
    <property type="molecule type" value="Genomic_DNA"/>
</dbReference>
<feature type="non-terminal residue" evidence="1">
    <location>
        <position position="100"/>
    </location>
</feature>